<keyword evidence="9 11" id="KW-0520">NAD</keyword>
<dbReference type="InterPro" id="IPR004821">
    <property type="entry name" value="Cyt_trans-like"/>
</dbReference>
<accession>A0ABN8EMM1</accession>
<feature type="domain" description="Cytidyltransferase-like" evidence="12">
    <location>
        <begin position="11"/>
        <end position="192"/>
    </location>
</feature>
<comment type="function">
    <text evidence="1 11">Catalyzes the reversible adenylation of nicotinate mononucleotide (NaMN) to nicotinic acid adenine dinucleotide (NaAD).</text>
</comment>
<evidence type="ECO:0000256" key="8">
    <source>
        <dbReference type="ARBA" id="ARBA00022840"/>
    </source>
</evidence>
<evidence type="ECO:0000256" key="3">
    <source>
        <dbReference type="ARBA" id="ARBA00009014"/>
    </source>
</evidence>
<dbReference type="RefSeq" id="WP_237445117.1">
    <property type="nucleotide sequence ID" value="NZ_CAKLPX010000003.1"/>
</dbReference>
<evidence type="ECO:0000256" key="1">
    <source>
        <dbReference type="ARBA" id="ARBA00002324"/>
    </source>
</evidence>
<name>A0ABN8EMM1_9GAMM</name>
<dbReference type="Gene3D" id="3.40.50.620">
    <property type="entry name" value="HUPs"/>
    <property type="match status" value="1"/>
</dbReference>
<evidence type="ECO:0000313" key="14">
    <source>
        <dbReference type="Proteomes" id="UP000838100"/>
    </source>
</evidence>
<protein>
    <recommendedName>
        <fullName evidence="11">Probable nicotinate-nucleotide adenylyltransferase</fullName>
        <ecNumber evidence="11">2.7.7.18</ecNumber>
    </recommendedName>
    <alternativeName>
        <fullName evidence="11">Deamido-NAD(+) diphosphorylase</fullName>
    </alternativeName>
    <alternativeName>
        <fullName evidence="11">Deamido-NAD(+) pyrophosphorylase</fullName>
    </alternativeName>
    <alternativeName>
        <fullName evidence="11">Nicotinate mononucleotide adenylyltransferase</fullName>
        <shortName evidence="11">NaMN adenylyltransferase</shortName>
    </alternativeName>
</protein>
<dbReference type="NCBIfam" id="TIGR00125">
    <property type="entry name" value="cyt_tran_rel"/>
    <property type="match status" value="1"/>
</dbReference>
<comment type="caution">
    <text evidence="13">The sequence shown here is derived from an EMBL/GenBank/DDBJ whole genome shotgun (WGS) entry which is preliminary data.</text>
</comment>
<comment type="similarity">
    <text evidence="3 11">Belongs to the NadD family.</text>
</comment>
<dbReference type="NCBIfam" id="TIGR00482">
    <property type="entry name" value="nicotinate (nicotinamide) nucleotide adenylyltransferase"/>
    <property type="match status" value="1"/>
</dbReference>
<keyword evidence="4 11" id="KW-0662">Pyridine nucleotide biosynthesis</keyword>
<proteinExistence type="inferred from homology"/>
<dbReference type="GO" id="GO:0004515">
    <property type="term" value="F:nicotinate-nucleotide adenylyltransferase activity"/>
    <property type="evidence" value="ECO:0007669"/>
    <property type="project" value="UniProtKB-EC"/>
</dbReference>
<reference evidence="13" key="1">
    <citation type="submission" date="2021-12" db="EMBL/GenBank/DDBJ databases">
        <authorList>
            <person name="Rodrigo-Torres L."/>
            <person name="Arahal R. D."/>
            <person name="Lucena T."/>
        </authorList>
    </citation>
    <scope>NUCLEOTIDE SEQUENCE</scope>
    <source>
        <strain evidence="13">CECT 8267</strain>
    </source>
</reference>
<organism evidence="13 14">
    <name type="scientific">Sinobacterium norvegicum</name>
    <dbReference type="NCBI Taxonomy" id="1641715"/>
    <lineage>
        <taxon>Bacteria</taxon>
        <taxon>Pseudomonadati</taxon>
        <taxon>Pseudomonadota</taxon>
        <taxon>Gammaproteobacteria</taxon>
        <taxon>Cellvibrionales</taxon>
        <taxon>Spongiibacteraceae</taxon>
        <taxon>Sinobacterium</taxon>
    </lineage>
</organism>
<dbReference type="Proteomes" id="UP000838100">
    <property type="component" value="Unassembled WGS sequence"/>
</dbReference>
<evidence type="ECO:0000256" key="5">
    <source>
        <dbReference type="ARBA" id="ARBA00022679"/>
    </source>
</evidence>
<dbReference type="NCBIfam" id="NF000840">
    <property type="entry name" value="PRK00071.1-3"/>
    <property type="match status" value="1"/>
</dbReference>
<dbReference type="PANTHER" id="PTHR39321:SF3">
    <property type="entry name" value="PHOSPHOPANTETHEINE ADENYLYLTRANSFERASE"/>
    <property type="match status" value="1"/>
</dbReference>
<keyword evidence="8 11" id="KW-0067">ATP-binding</keyword>
<evidence type="ECO:0000256" key="9">
    <source>
        <dbReference type="ARBA" id="ARBA00023027"/>
    </source>
</evidence>
<evidence type="ECO:0000259" key="12">
    <source>
        <dbReference type="Pfam" id="PF01467"/>
    </source>
</evidence>
<evidence type="ECO:0000256" key="10">
    <source>
        <dbReference type="ARBA" id="ARBA00048721"/>
    </source>
</evidence>
<keyword evidence="7 11" id="KW-0547">Nucleotide-binding</keyword>
<dbReference type="InterPro" id="IPR005248">
    <property type="entry name" value="NadD/NMNAT"/>
</dbReference>
<evidence type="ECO:0000256" key="2">
    <source>
        <dbReference type="ARBA" id="ARBA00005019"/>
    </source>
</evidence>
<dbReference type="SUPFAM" id="SSF52374">
    <property type="entry name" value="Nucleotidylyl transferase"/>
    <property type="match status" value="1"/>
</dbReference>
<dbReference type="EC" id="2.7.7.18" evidence="11"/>
<keyword evidence="6 11" id="KW-0548">Nucleotidyltransferase</keyword>
<comment type="pathway">
    <text evidence="2 11">Cofactor biosynthesis; NAD(+) biosynthesis; deamido-NAD(+) from nicotinate D-ribonucleotide: step 1/1.</text>
</comment>
<evidence type="ECO:0000313" key="13">
    <source>
        <dbReference type="EMBL" id="CAH0992430.1"/>
    </source>
</evidence>
<keyword evidence="5 11" id="KW-0808">Transferase</keyword>
<gene>
    <name evidence="11 13" type="primary">nadD</name>
    <name evidence="13" type="ORF">SIN8267_02550</name>
</gene>
<dbReference type="EMBL" id="CAKLPX010000003">
    <property type="protein sequence ID" value="CAH0992430.1"/>
    <property type="molecule type" value="Genomic_DNA"/>
</dbReference>
<keyword evidence="14" id="KW-1185">Reference proteome</keyword>
<dbReference type="HAMAP" id="MF_00244">
    <property type="entry name" value="NaMN_adenylyltr"/>
    <property type="match status" value="1"/>
</dbReference>
<evidence type="ECO:0000256" key="6">
    <source>
        <dbReference type="ARBA" id="ARBA00022695"/>
    </source>
</evidence>
<dbReference type="InterPro" id="IPR014729">
    <property type="entry name" value="Rossmann-like_a/b/a_fold"/>
</dbReference>
<dbReference type="Pfam" id="PF01467">
    <property type="entry name" value="CTP_transf_like"/>
    <property type="match status" value="1"/>
</dbReference>
<evidence type="ECO:0000256" key="7">
    <source>
        <dbReference type="ARBA" id="ARBA00022741"/>
    </source>
</evidence>
<evidence type="ECO:0000256" key="4">
    <source>
        <dbReference type="ARBA" id="ARBA00022642"/>
    </source>
</evidence>
<dbReference type="NCBIfam" id="NF000839">
    <property type="entry name" value="PRK00071.1-1"/>
    <property type="match status" value="1"/>
</dbReference>
<dbReference type="CDD" id="cd02165">
    <property type="entry name" value="NMNAT"/>
    <property type="match status" value="1"/>
</dbReference>
<comment type="catalytic activity">
    <reaction evidence="10 11">
        <text>nicotinate beta-D-ribonucleotide + ATP + H(+) = deamido-NAD(+) + diphosphate</text>
        <dbReference type="Rhea" id="RHEA:22860"/>
        <dbReference type="ChEBI" id="CHEBI:15378"/>
        <dbReference type="ChEBI" id="CHEBI:30616"/>
        <dbReference type="ChEBI" id="CHEBI:33019"/>
        <dbReference type="ChEBI" id="CHEBI:57502"/>
        <dbReference type="ChEBI" id="CHEBI:58437"/>
        <dbReference type="EC" id="2.7.7.18"/>
    </reaction>
</comment>
<sequence>MSRKSMKKALWGGTFNPVHRGHIETARALQQRLQLDELALLPAARPPHRAAPEVADQHRLAMLALAVADDPRLSVDEREFRRDALSYTVDTLAEWRQQSGDDAWLAFCVGMDSLVNLTSWHCWQQITDHNHLIVCARPGWQRPLDDEQPALAAWLQPRLVSGVEQLSDSHRGRVAIIELPPWDISSSDIRQRIAQGFSVAPLVGGPVASYIERHRLYR</sequence>
<dbReference type="PANTHER" id="PTHR39321">
    <property type="entry name" value="NICOTINATE-NUCLEOTIDE ADENYLYLTRANSFERASE-RELATED"/>
    <property type="match status" value="1"/>
</dbReference>
<evidence type="ECO:0000256" key="11">
    <source>
        <dbReference type="HAMAP-Rule" id="MF_00244"/>
    </source>
</evidence>